<evidence type="ECO:0000313" key="2">
    <source>
        <dbReference type="Proteomes" id="UP000216363"/>
    </source>
</evidence>
<accession>A0A256H0T5</accession>
<organism evidence="1 2">
    <name type="scientific">Brucella lupini</name>
    <dbReference type="NCBI Taxonomy" id="255457"/>
    <lineage>
        <taxon>Bacteria</taxon>
        <taxon>Pseudomonadati</taxon>
        <taxon>Pseudomonadota</taxon>
        <taxon>Alphaproteobacteria</taxon>
        <taxon>Hyphomicrobiales</taxon>
        <taxon>Brucellaceae</taxon>
        <taxon>Brucella/Ochrobactrum group</taxon>
        <taxon>Brucella</taxon>
    </lineage>
</organism>
<dbReference type="Proteomes" id="UP000216363">
    <property type="component" value="Unassembled WGS sequence"/>
</dbReference>
<proteinExistence type="predicted"/>
<evidence type="ECO:0008006" key="3">
    <source>
        <dbReference type="Google" id="ProtNLM"/>
    </source>
</evidence>
<reference evidence="1 2" key="1">
    <citation type="submission" date="2017-07" db="EMBL/GenBank/DDBJ databases">
        <title>Draft genome of Ochrobactrum lupini type strain LUP21.</title>
        <authorList>
            <person name="Krzyzanowska D.M."/>
            <person name="Jafra S."/>
        </authorList>
    </citation>
    <scope>NUCLEOTIDE SEQUENCE [LARGE SCALE GENOMIC DNA]</scope>
    <source>
        <strain evidence="1 2">LUP21</strain>
    </source>
</reference>
<protein>
    <recommendedName>
        <fullName evidence="3">Nuclease</fullName>
    </recommendedName>
</protein>
<dbReference type="EMBL" id="NNRN01000001">
    <property type="protein sequence ID" value="OYR32969.1"/>
    <property type="molecule type" value="Genomic_DNA"/>
</dbReference>
<name>A0A256H0T5_9HYPH</name>
<dbReference type="AlphaFoldDB" id="A0A256H0T5"/>
<sequence length="40" mass="4704">MYSKGAYSRAQSEAKNRKAGIWQGTFVEPWEWRKLRKGAM</sequence>
<gene>
    <name evidence="1" type="ORF">CES86_5277</name>
</gene>
<evidence type="ECO:0000313" key="1">
    <source>
        <dbReference type="EMBL" id="OYR32969.1"/>
    </source>
</evidence>
<comment type="caution">
    <text evidence="1">The sequence shown here is derived from an EMBL/GenBank/DDBJ whole genome shotgun (WGS) entry which is preliminary data.</text>
</comment>